<keyword evidence="3" id="KW-0862">Zinc</keyword>
<dbReference type="SUPFAM" id="SSF144232">
    <property type="entry name" value="HIT/MYND zinc finger-like"/>
    <property type="match status" value="1"/>
</dbReference>
<accession>A0AAN8MUY2</accession>
<evidence type="ECO:0000256" key="2">
    <source>
        <dbReference type="ARBA" id="ARBA00022771"/>
    </source>
</evidence>
<protein>
    <recommendedName>
        <fullName evidence="4">MYND-type domain-containing protein</fullName>
    </recommendedName>
</protein>
<dbReference type="Pfam" id="PF01753">
    <property type="entry name" value="zf-MYND"/>
    <property type="match status" value="1"/>
</dbReference>
<organism evidence="5 6">
    <name type="scientific">Orbilia javanica</name>
    <dbReference type="NCBI Taxonomy" id="47235"/>
    <lineage>
        <taxon>Eukaryota</taxon>
        <taxon>Fungi</taxon>
        <taxon>Dikarya</taxon>
        <taxon>Ascomycota</taxon>
        <taxon>Pezizomycotina</taxon>
        <taxon>Orbiliomycetes</taxon>
        <taxon>Orbiliales</taxon>
        <taxon>Orbiliaceae</taxon>
        <taxon>Orbilia</taxon>
    </lineage>
</organism>
<evidence type="ECO:0000256" key="3">
    <source>
        <dbReference type="ARBA" id="ARBA00022833"/>
    </source>
</evidence>
<sequence length="422" mass="48379">MTSESEPFPPYPICGVCSSRLSLTLCPDCSAVYYCGPNHRSADLARHGLLCGIIKRFAGDISAIADKLLPVPPHPTESHLAPPDRLLNLIQQRQSENHNSGLDISPYREYTARVSSILNVLISYAYSFAATELALKYVRYIHVGTNPHEAQPSLYRILMRLGRDQMLFGYIVSNCSKFQSSRDVEEVDIQFPTETSIDVFDFITNNPASNYLAAGSGLKKNLIYIFMVTKWVTDLENIKRVGDFEKWLISRLNYDVVQIITDSLVETEAVGSKRRAGFRGQDIARLIEKLNAIRFHCFKRYLHNYPGHWSFILRMMGVADAVGMTPKGRGTFVYPVEETFFKSEVPWWKSEPGYMDWLKKCLEIYPDGVCYENDQQWYEYWVIQRRVPANPLTEGMPLVSRRYPDFSAMWEVEVDAIDQMKV</sequence>
<keyword evidence="2" id="KW-0863">Zinc-finger</keyword>
<keyword evidence="6" id="KW-1185">Reference proteome</keyword>
<proteinExistence type="predicted"/>
<name>A0AAN8MUY2_9PEZI</name>
<dbReference type="EMBL" id="JAVHNR010000003">
    <property type="protein sequence ID" value="KAK6347594.1"/>
    <property type="molecule type" value="Genomic_DNA"/>
</dbReference>
<dbReference type="AlphaFoldDB" id="A0AAN8MUY2"/>
<feature type="domain" description="MYND-type" evidence="4">
    <location>
        <begin position="14"/>
        <end position="51"/>
    </location>
</feature>
<gene>
    <name evidence="5" type="ORF">TWF718_005432</name>
</gene>
<evidence type="ECO:0000313" key="6">
    <source>
        <dbReference type="Proteomes" id="UP001313282"/>
    </source>
</evidence>
<dbReference type="Proteomes" id="UP001313282">
    <property type="component" value="Unassembled WGS sequence"/>
</dbReference>
<dbReference type="Gene3D" id="6.10.140.2220">
    <property type="match status" value="1"/>
</dbReference>
<dbReference type="PROSITE" id="PS01360">
    <property type="entry name" value="ZF_MYND_1"/>
    <property type="match status" value="1"/>
</dbReference>
<dbReference type="InterPro" id="IPR002893">
    <property type="entry name" value="Znf_MYND"/>
</dbReference>
<dbReference type="GO" id="GO:0008270">
    <property type="term" value="F:zinc ion binding"/>
    <property type="evidence" value="ECO:0007669"/>
    <property type="project" value="UniProtKB-KW"/>
</dbReference>
<evidence type="ECO:0000256" key="1">
    <source>
        <dbReference type="ARBA" id="ARBA00022723"/>
    </source>
</evidence>
<evidence type="ECO:0000259" key="4">
    <source>
        <dbReference type="PROSITE" id="PS01360"/>
    </source>
</evidence>
<reference evidence="5 6" key="1">
    <citation type="submission" date="2019-10" db="EMBL/GenBank/DDBJ databases">
        <authorList>
            <person name="Palmer J.M."/>
        </authorList>
    </citation>
    <scope>NUCLEOTIDE SEQUENCE [LARGE SCALE GENOMIC DNA]</scope>
    <source>
        <strain evidence="5 6">TWF718</strain>
    </source>
</reference>
<evidence type="ECO:0000313" key="5">
    <source>
        <dbReference type="EMBL" id="KAK6347594.1"/>
    </source>
</evidence>
<keyword evidence="1" id="KW-0479">Metal-binding</keyword>
<comment type="caution">
    <text evidence="5">The sequence shown here is derived from an EMBL/GenBank/DDBJ whole genome shotgun (WGS) entry which is preliminary data.</text>
</comment>